<organism evidence="1 2">
    <name type="scientific">Amycolatopsis camponoti</name>
    <dbReference type="NCBI Taxonomy" id="2606593"/>
    <lineage>
        <taxon>Bacteria</taxon>
        <taxon>Bacillati</taxon>
        <taxon>Actinomycetota</taxon>
        <taxon>Actinomycetes</taxon>
        <taxon>Pseudonocardiales</taxon>
        <taxon>Pseudonocardiaceae</taxon>
        <taxon>Amycolatopsis</taxon>
    </lineage>
</organism>
<reference evidence="1 2" key="1">
    <citation type="submission" date="2019-09" db="EMBL/GenBank/DDBJ databases">
        <authorList>
            <person name="Leyn A S."/>
        </authorList>
    </citation>
    <scope>NUCLEOTIDE SEQUENCE [LARGE SCALE GENOMIC DNA]</scope>
    <source>
        <strain evidence="1">AA231_1</strain>
    </source>
</reference>
<dbReference type="AlphaFoldDB" id="A0A6I8LN81"/>
<accession>A0A6I8LN81</accession>
<evidence type="ECO:0000313" key="1">
    <source>
        <dbReference type="EMBL" id="VVJ18333.1"/>
    </source>
</evidence>
<gene>
    <name evidence="1" type="ORF">AA23TX_03354</name>
</gene>
<dbReference type="EMBL" id="CABVGP010000001">
    <property type="protein sequence ID" value="VVJ18333.1"/>
    <property type="molecule type" value="Genomic_DNA"/>
</dbReference>
<dbReference type="Proteomes" id="UP000399805">
    <property type="component" value="Unassembled WGS sequence"/>
</dbReference>
<sequence length="35" mass="3452">MRRLAGVVIALAIIGLAVSGAGVNVGQWIAGLFTG</sequence>
<evidence type="ECO:0000313" key="2">
    <source>
        <dbReference type="Proteomes" id="UP000399805"/>
    </source>
</evidence>
<keyword evidence="2" id="KW-1185">Reference proteome</keyword>
<proteinExistence type="predicted"/>
<protein>
    <submittedName>
        <fullName evidence="1">Uncharacterized protein</fullName>
    </submittedName>
</protein>
<name>A0A6I8LN81_9PSEU</name>